<evidence type="ECO:0000256" key="1">
    <source>
        <dbReference type="ARBA" id="ARBA00010645"/>
    </source>
</evidence>
<reference evidence="3" key="1">
    <citation type="journal article" date="2010" name="Nature">
        <title>The dynamic genome of Hydra.</title>
        <authorList>
            <person name="Chapman J.A."/>
            <person name="Kirkness E.F."/>
            <person name="Simakov O."/>
            <person name="Hampson S.E."/>
            <person name="Mitros T."/>
            <person name="Weinmaier T."/>
            <person name="Rattei T."/>
            <person name="Balasubramanian P.G."/>
            <person name="Borman J."/>
            <person name="Busam D."/>
            <person name="Disbennett K."/>
            <person name="Pfannkoch C."/>
            <person name="Sumin N."/>
            <person name="Sutton G."/>
            <person name="Viswanathan L."/>
            <person name="Walenz B."/>
            <person name="Goodstein D.M."/>
            <person name="Hellsten U."/>
            <person name="Kawashima T."/>
            <person name="Prochnik S.E."/>
            <person name="Putnam N.H."/>
            <person name="Shu S."/>
            <person name="Blumberg B."/>
            <person name="Dana C.E."/>
            <person name="Gee L."/>
            <person name="Kibler D.F."/>
            <person name="Law L."/>
            <person name="Lindgens D."/>
            <person name="Martinez D.E."/>
            <person name="Peng J."/>
            <person name="Wigge P.A."/>
            <person name="Bertulat B."/>
            <person name="Guder C."/>
            <person name="Nakamura Y."/>
            <person name="Ozbek S."/>
            <person name="Watanabe H."/>
            <person name="Khalturin K."/>
            <person name="Hemmrich G."/>
            <person name="Franke A."/>
            <person name="Augustin R."/>
            <person name="Fraune S."/>
            <person name="Hayakawa E."/>
            <person name="Hayakawa S."/>
            <person name="Hirose M."/>
            <person name="Hwang J."/>
            <person name="Ikeo K."/>
            <person name="Nishimiya-Fujisawa C."/>
            <person name="Ogura A."/>
            <person name="Takahashi T."/>
            <person name="Steinmetz P.R."/>
            <person name="Zhang X."/>
            <person name="Aufschnaiter R."/>
            <person name="Eder M.K."/>
            <person name="Gorny A.K."/>
            <person name="Salvenmoser W."/>
            <person name="Heimberg A.M."/>
            <person name="Wheeler B.M."/>
            <person name="Peterson K.J."/>
            <person name="Boettger A."/>
            <person name="Tischler P."/>
            <person name="Wolf A."/>
            <person name="Gojobori T."/>
            <person name="Remington K.A."/>
            <person name="Strausberg R.L."/>
            <person name="Venter J."/>
            <person name="Technau U."/>
            <person name="Hobmayer B."/>
            <person name="Bosch T.C."/>
            <person name="Holstein T.W."/>
            <person name="Fujisawa T."/>
            <person name="Bode H.R."/>
            <person name="David C.N."/>
            <person name="Rokhsar D.S."/>
            <person name="Steele R.E."/>
        </authorList>
    </citation>
    <scope>NUCLEOTIDE SEQUENCE</scope>
</reference>
<dbReference type="InterPro" id="IPR037021">
    <property type="entry name" value="RnfH_sf"/>
</dbReference>
<sequence>MATEAPLTPDGTLSVTVFYAPGSRQIEQCQLSMKNGALVAEAIVESQLLNALPADVVDALVVSVWGRKAGFKDRLRNGDRIEILRDLRVDPKVARRERFAKQGAKSAGLFARRRVGGKAGY</sequence>
<dbReference type="PANTHER" id="PTHR37483:SF1">
    <property type="entry name" value="UPF0125 PROTEIN RATB"/>
    <property type="match status" value="1"/>
</dbReference>
<evidence type="ECO:0000313" key="3">
    <source>
        <dbReference type="EMBL" id="CBA30009.1"/>
    </source>
</evidence>
<dbReference type="EMBL" id="FN543104">
    <property type="protein sequence ID" value="CBA30009.1"/>
    <property type="molecule type" value="Genomic_DNA"/>
</dbReference>
<dbReference type="Gene3D" id="3.10.20.280">
    <property type="entry name" value="RnfH-like"/>
    <property type="match status" value="1"/>
</dbReference>
<dbReference type="PANTHER" id="PTHR37483">
    <property type="entry name" value="UPF0125 PROTEIN RATB"/>
    <property type="match status" value="1"/>
</dbReference>
<proteinExistence type="inferred from homology"/>
<dbReference type="SUPFAM" id="SSF54285">
    <property type="entry name" value="MoaD/ThiS"/>
    <property type="match status" value="1"/>
</dbReference>
<dbReference type="AlphaFoldDB" id="C9YBK0"/>
<dbReference type="Pfam" id="PF03658">
    <property type="entry name" value="Ub-RnfH"/>
    <property type="match status" value="1"/>
</dbReference>
<accession>C9YBK0</accession>
<evidence type="ECO:0000256" key="2">
    <source>
        <dbReference type="HAMAP-Rule" id="MF_00460"/>
    </source>
</evidence>
<dbReference type="HAMAP" id="MF_00460">
    <property type="entry name" value="UPF0125_RnfH"/>
    <property type="match status" value="1"/>
</dbReference>
<dbReference type="InterPro" id="IPR005346">
    <property type="entry name" value="RnfH"/>
</dbReference>
<protein>
    <recommendedName>
        <fullName evidence="2">UPF0125 protein Csp_A15010</fullName>
    </recommendedName>
</protein>
<name>C9YBK0_CURXX</name>
<organism evidence="3">
    <name type="scientific">Curvibacter symbiont subsp. Hydra magnipapillata</name>
    <dbReference type="NCBI Taxonomy" id="667019"/>
    <lineage>
        <taxon>Bacteria</taxon>
        <taxon>Pseudomonadati</taxon>
        <taxon>Pseudomonadota</taxon>
        <taxon>Betaproteobacteria</taxon>
        <taxon>Burkholderiales</taxon>
        <taxon>Comamonadaceae</taxon>
        <taxon>Curvibacter</taxon>
    </lineage>
</organism>
<comment type="similarity">
    <text evidence="1 2">Belongs to the UPF0125 (RnfH) family.</text>
</comment>
<dbReference type="InterPro" id="IPR016155">
    <property type="entry name" value="Mopterin_synth/thiamin_S_b"/>
</dbReference>
<gene>
    <name evidence="3" type="ORF">Csp_A15010</name>
</gene>